<organism evidence="1 2">
    <name type="scientific">Dulcicalothrix desertica PCC 7102</name>
    <dbReference type="NCBI Taxonomy" id="232991"/>
    <lineage>
        <taxon>Bacteria</taxon>
        <taxon>Bacillati</taxon>
        <taxon>Cyanobacteriota</taxon>
        <taxon>Cyanophyceae</taxon>
        <taxon>Nostocales</taxon>
        <taxon>Calotrichaceae</taxon>
        <taxon>Dulcicalothrix</taxon>
    </lineage>
</organism>
<dbReference type="RefSeq" id="WP_127081846.1">
    <property type="nucleotide sequence ID" value="NZ_RSCL01000007.1"/>
</dbReference>
<sequence>MIGLLKTQREPKRDTASSTAAIKTLARSIMVASGDFSLLLACCNSPQRQQDIVSLLYEFSSVDIKEIVLPPTADTLYTTIATTLGSTQPEALMVRGLESVISINQLIVSTNLMRDELRKQFHFPLVLWVNDDIVRRLVWLAPDLKDWAACTIRFDATASFNQRSLSA</sequence>
<evidence type="ECO:0008006" key="3">
    <source>
        <dbReference type="Google" id="ProtNLM"/>
    </source>
</evidence>
<reference evidence="1" key="1">
    <citation type="submission" date="2018-12" db="EMBL/GenBank/DDBJ databases">
        <authorList>
            <person name="Will S."/>
            <person name="Neumann-Schaal M."/>
            <person name="Henke P."/>
        </authorList>
    </citation>
    <scope>NUCLEOTIDE SEQUENCE</scope>
    <source>
        <strain evidence="1">PCC 7102</strain>
    </source>
</reference>
<evidence type="ECO:0000313" key="1">
    <source>
        <dbReference type="EMBL" id="RUT06183.1"/>
    </source>
</evidence>
<evidence type="ECO:0000313" key="2">
    <source>
        <dbReference type="Proteomes" id="UP000271624"/>
    </source>
</evidence>
<protein>
    <recommendedName>
        <fullName evidence="3">WD repeat-containing protein</fullName>
    </recommendedName>
</protein>
<accession>A0A3S1CFC0</accession>
<reference evidence="1" key="2">
    <citation type="journal article" date="2019" name="Genome Biol. Evol.">
        <title>Day and night: Metabolic profiles and evolutionary relationships of six axenic non-marine cyanobacteria.</title>
        <authorList>
            <person name="Will S.E."/>
            <person name="Henke P."/>
            <person name="Boedeker C."/>
            <person name="Huang S."/>
            <person name="Brinkmann H."/>
            <person name="Rohde M."/>
            <person name="Jarek M."/>
            <person name="Friedl T."/>
            <person name="Seufert S."/>
            <person name="Schumacher M."/>
            <person name="Overmann J."/>
            <person name="Neumann-Schaal M."/>
            <person name="Petersen J."/>
        </authorList>
    </citation>
    <scope>NUCLEOTIDE SEQUENCE [LARGE SCALE GENOMIC DNA]</scope>
    <source>
        <strain evidence="1">PCC 7102</strain>
    </source>
</reference>
<dbReference type="EMBL" id="RSCL01000007">
    <property type="protein sequence ID" value="RUT06183.1"/>
    <property type="molecule type" value="Genomic_DNA"/>
</dbReference>
<keyword evidence="2" id="KW-1185">Reference proteome</keyword>
<comment type="caution">
    <text evidence="1">The sequence shown here is derived from an EMBL/GenBank/DDBJ whole genome shotgun (WGS) entry which is preliminary data.</text>
</comment>
<dbReference type="AlphaFoldDB" id="A0A3S1CFC0"/>
<name>A0A3S1CFC0_9CYAN</name>
<gene>
    <name evidence="1" type="ORF">DSM106972_033890</name>
</gene>
<dbReference type="Proteomes" id="UP000271624">
    <property type="component" value="Unassembled WGS sequence"/>
</dbReference>
<dbReference type="OrthoDB" id="484836at2"/>
<proteinExistence type="predicted"/>